<dbReference type="EMBL" id="DACTCB010000001">
    <property type="protein sequence ID" value="HAT4306257.1"/>
    <property type="molecule type" value="Genomic_DNA"/>
</dbReference>
<organism evidence="1">
    <name type="scientific">Clostridium perfringens</name>
    <dbReference type="NCBI Taxonomy" id="1502"/>
    <lineage>
        <taxon>Bacteria</taxon>
        <taxon>Bacillati</taxon>
        <taxon>Bacillota</taxon>
        <taxon>Clostridia</taxon>
        <taxon>Eubacteriales</taxon>
        <taxon>Clostridiaceae</taxon>
        <taxon>Clostridium</taxon>
    </lineage>
</organism>
<gene>
    <name evidence="1" type="ORF">I9080_000005</name>
</gene>
<dbReference type="Proteomes" id="UP000859547">
    <property type="component" value="Unassembled WGS sequence"/>
</dbReference>
<dbReference type="InterPro" id="IPR021145">
    <property type="entry name" value="Portal_protein_SPP1_Gp6-like"/>
</dbReference>
<reference evidence="1" key="2">
    <citation type="submission" date="2020-07" db="EMBL/GenBank/DDBJ databases">
        <authorList>
            <consortium name="NCBI Pathogen Detection Project"/>
        </authorList>
    </citation>
    <scope>NUCLEOTIDE SEQUENCE</scope>
    <source>
        <strain evidence="1">C8</strain>
    </source>
</reference>
<dbReference type="Pfam" id="PF05133">
    <property type="entry name" value="SPP1_portal"/>
    <property type="match status" value="1"/>
</dbReference>
<protein>
    <submittedName>
        <fullName evidence="1">Phage portal protein</fullName>
    </submittedName>
</protein>
<sequence>MFGLGKPVEVEGPMNTIQWLGEEISDFLSSENRKQMLTGEQYYEVNNDIFQRKITRPTKKGGNEELKYKANNKLAHAFYKNLVDEKVNYLLGKDYTLKSDNEEYIKKLDWTLGDDFLDILNELGYEASNKGIGWLHIFINEDSKLDYMVIPSEQIIPIWRDRRHKTLDRLIRIYDLLVYEGIEKKIVTKIELWYKDRVEYYIKDGELILLDSEKYLNVEGDIGHYLKDGKYAVWSKIPFIAFKNNRIEKGDIKFIKSLIDNYDLSRSDVANFIEEVKNLIFVLKGYEGEELGKFMDNLNYYRAIALDDDGEASTLNPTMDVEAIKIHYEQLKRDINECGQGVNKDLDKFGSAPSGIALKFLYSGIDLKCNSLEVLFKKAFKELLYFINIYLSESSQGLYKDVPVELIFNKNIKINETETITNCVNSKGVISNKTIMANHPWVQDPVAEQEQLDKEKEEFEINFDKIPLPNKSVGEGNEE</sequence>
<accession>A0A8H9UVE4</accession>
<name>A0A8H9UVE4_CLOPF</name>
<dbReference type="AlphaFoldDB" id="A0A8H9UVE4"/>
<dbReference type="NCBIfam" id="TIGR01538">
    <property type="entry name" value="portal_SPP1"/>
    <property type="match status" value="1"/>
</dbReference>
<reference evidence="1" key="1">
    <citation type="journal article" date="2018" name="Genome Biol.">
        <title>SKESA: strategic k-mer extension for scrupulous assemblies.</title>
        <authorList>
            <person name="Souvorov A."/>
            <person name="Agarwala R."/>
            <person name="Lipman D.J."/>
        </authorList>
    </citation>
    <scope>NUCLEOTIDE SEQUENCE</scope>
    <source>
        <strain evidence="1">C8</strain>
    </source>
</reference>
<evidence type="ECO:0000313" key="1">
    <source>
        <dbReference type="EMBL" id="HAT4306257.1"/>
    </source>
</evidence>
<proteinExistence type="predicted"/>
<comment type="caution">
    <text evidence="1">The sequence shown here is derived from an EMBL/GenBank/DDBJ whole genome shotgun (WGS) entry which is preliminary data.</text>
</comment>
<dbReference type="InterPro" id="IPR006428">
    <property type="entry name" value="Portal_SPP1-type"/>
</dbReference>